<dbReference type="PROSITE" id="PS51257">
    <property type="entry name" value="PROKAR_LIPOPROTEIN"/>
    <property type="match status" value="1"/>
</dbReference>
<dbReference type="RefSeq" id="WP_073096936.1">
    <property type="nucleotide sequence ID" value="NZ_FRCY01000015.1"/>
</dbReference>
<dbReference type="Pfam" id="PF05708">
    <property type="entry name" value="Peptidase_C92"/>
    <property type="match status" value="1"/>
</dbReference>
<sequence length="220" mass="24710">MVKSWLNAGHLICLLLAVSCGEKKDNFEWKEGDILFQDGDCGTFCDAIRKVTTAYEGRHFSHNGLLVKENGEWMVMEAITKGVSLTPLDTFLYRHVTPSGNPKVHVGRIRRRHQALIPEAIEQGKQLLGKPYDMAFDMENDAFYCAELIHLIFKEANGGKGIFKTPPMTFKDPETGQLFPAWKEHFKNLSLPVPEGKPGLNPGGMTREPVIEMVLNLENP</sequence>
<protein>
    <submittedName>
        <fullName evidence="1">Permuted papain-like amidase enzyme, YaeF/YiiX, C92 family</fullName>
    </submittedName>
</protein>
<dbReference type="InterPro" id="IPR024453">
    <property type="entry name" value="Peptidase_C92"/>
</dbReference>
<dbReference type="InterPro" id="IPR038765">
    <property type="entry name" value="Papain-like_cys_pep_sf"/>
</dbReference>
<dbReference type="SUPFAM" id="SSF54001">
    <property type="entry name" value="Cysteine proteinases"/>
    <property type="match status" value="1"/>
</dbReference>
<dbReference type="Gene3D" id="3.90.1720.10">
    <property type="entry name" value="endopeptidase domain like (from Nostoc punctiforme)"/>
    <property type="match status" value="1"/>
</dbReference>
<dbReference type="EMBL" id="FRCY01000015">
    <property type="protein sequence ID" value="SHN27132.1"/>
    <property type="molecule type" value="Genomic_DNA"/>
</dbReference>
<name>A0A1M7Q9J5_9BACT</name>
<dbReference type="STRING" id="388280.SAMN04488057_11578"/>
<keyword evidence="2" id="KW-1185">Reference proteome</keyword>
<proteinExistence type="predicted"/>
<gene>
    <name evidence="1" type="ORF">SAMN04488057_11578</name>
</gene>
<accession>A0A1M7Q9J5</accession>
<dbReference type="OrthoDB" id="195541at2"/>
<dbReference type="Proteomes" id="UP000184513">
    <property type="component" value="Unassembled WGS sequence"/>
</dbReference>
<reference evidence="1 2" key="1">
    <citation type="submission" date="2016-11" db="EMBL/GenBank/DDBJ databases">
        <authorList>
            <person name="Jaros S."/>
            <person name="Januszkiewicz K."/>
            <person name="Wedrychowicz H."/>
        </authorList>
    </citation>
    <scope>NUCLEOTIDE SEQUENCE [LARGE SCALE GENOMIC DNA]</scope>
    <source>
        <strain evidence="1 2">CGMCC 1.6102</strain>
    </source>
</reference>
<evidence type="ECO:0000313" key="1">
    <source>
        <dbReference type="EMBL" id="SHN27132.1"/>
    </source>
</evidence>
<dbReference type="AlphaFoldDB" id="A0A1M7Q9J5"/>
<evidence type="ECO:0000313" key="2">
    <source>
        <dbReference type="Proteomes" id="UP000184513"/>
    </source>
</evidence>
<organism evidence="1 2">
    <name type="scientific">Cyclobacterium lianum</name>
    <dbReference type="NCBI Taxonomy" id="388280"/>
    <lineage>
        <taxon>Bacteria</taxon>
        <taxon>Pseudomonadati</taxon>
        <taxon>Bacteroidota</taxon>
        <taxon>Cytophagia</taxon>
        <taxon>Cytophagales</taxon>
        <taxon>Cyclobacteriaceae</taxon>
        <taxon>Cyclobacterium</taxon>
    </lineage>
</organism>